<evidence type="ECO:0000256" key="1">
    <source>
        <dbReference type="SAM" id="Phobius"/>
    </source>
</evidence>
<evidence type="ECO:0000313" key="3">
    <source>
        <dbReference type="EMBL" id="OHA48134.1"/>
    </source>
</evidence>
<feature type="transmembrane region" description="Helical" evidence="1">
    <location>
        <begin position="359"/>
        <end position="388"/>
    </location>
</feature>
<name>A0A1G2PIH4_9BACT</name>
<feature type="signal peptide" evidence="2">
    <location>
        <begin position="1"/>
        <end position="20"/>
    </location>
</feature>
<feature type="chain" id="PRO_5009583898" evidence="2">
    <location>
        <begin position="21"/>
        <end position="430"/>
    </location>
</feature>
<dbReference type="Proteomes" id="UP000177629">
    <property type="component" value="Unassembled WGS sequence"/>
</dbReference>
<keyword evidence="1" id="KW-0472">Membrane</keyword>
<evidence type="ECO:0000256" key="2">
    <source>
        <dbReference type="SAM" id="SignalP"/>
    </source>
</evidence>
<dbReference type="EMBL" id="MHSS01000008">
    <property type="protein sequence ID" value="OHA48134.1"/>
    <property type="molecule type" value="Genomic_DNA"/>
</dbReference>
<dbReference type="AlphaFoldDB" id="A0A1G2PIH4"/>
<feature type="transmembrane region" description="Helical" evidence="1">
    <location>
        <begin position="395"/>
        <end position="418"/>
    </location>
</feature>
<feature type="transmembrane region" description="Helical" evidence="1">
    <location>
        <begin position="318"/>
        <end position="347"/>
    </location>
</feature>
<comment type="caution">
    <text evidence="3">The sequence shown here is derived from an EMBL/GenBank/DDBJ whole genome shotgun (WGS) entry which is preliminary data.</text>
</comment>
<evidence type="ECO:0000313" key="4">
    <source>
        <dbReference type="Proteomes" id="UP000177629"/>
    </source>
</evidence>
<sequence>MKYISFLLLCLFVVSSAASASSPVTPETIPSQTLGQNQYYSVVFDAEGEAAVAAKLTFENTTETALSEISFEIPGTSVRIINTVEEVSKTQKCLRYDYSGCEPDSSGKESCAYPCLQYGYDYPAPNYYLLTPRSEQLSSSMKVTIPLIAAVRPQEQFSILLYYKAEGYADKKLGVFKFSFETVKIPYDVQSVRVAINVQEGLSLAGGGAETNYRPNFSAVESVALPAAGAPDASLNDFSQRIIYEQGFVKQTSGLDPWESFSVDGKYASNSILLALPVLLNALIGIAVVAVVVWFVFKKMRRVMIQKRVSSTLTSQTFFGTPWVQASAAGFGVAFITAVFSLLLVWFGENINRYVSYGAFSGLFTALMFLSLIGFNLLVFFGVPLFFLRKYRWPTALLTLTIELGALFVLSLLFLLLLNSFSGNYPVPLY</sequence>
<keyword evidence="1" id="KW-0812">Transmembrane</keyword>
<feature type="transmembrane region" description="Helical" evidence="1">
    <location>
        <begin position="272"/>
        <end position="297"/>
    </location>
</feature>
<proteinExistence type="predicted"/>
<organism evidence="3 4">
    <name type="scientific">Candidatus Terrybacteria bacterium RIFCSPHIGHO2_01_FULL_48_17</name>
    <dbReference type="NCBI Taxonomy" id="1802362"/>
    <lineage>
        <taxon>Bacteria</taxon>
        <taxon>Candidatus Terryibacteriota</taxon>
    </lineage>
</organism>
<gene>
    <name evidence="3" type="ORF">A2806_00655</name>
</gene>
<reference evidence="3 4" key="1">
    <citation type="journal article" date="2016" name="Nat. Commun.">
        <title>Thousands of microbial genomes shed light on interconnected biogeochemical processes in an aquifer system.</title>
        <authorList>
            <person name="Anantharaman K."/>
            <person name="Brown C.T."/>
            <person name="Hug L.A."/>
            <person name="Sharon I."/>
            <person name="Castelle C.J."/>
            <person name="Probst A.J."/>
            <person name="Thomas B.C."/>
            <person name="Singh A."/>
            <person name="Wilkins M.J."/>
            <person name="Karaoz U."/>
            <person name="Brodie E.L."/>
            <person name="Williams K.H."/>
            <person name="Hubbard S.S."/>
            <person name="Banfield J.F."/>
        </authorList>
    </citation>
    <scope>NUCLEOTIDE SEQUENCE [LARGE SCALE GENOMIC DNA]</scope>
</reference>
<keyword evidence="1" id="KW-1133">Transmembrane helix</keyword>
<accession>A0A1G2PIH4</accession>
<protein>
    <submittedName>
        <fullName evidence="3">Uncharacterized protein</fullName>
    </submittedName>
</protein>
<dbReference type="STRING" id="1802362.A2806_00655"/>
<keyword evidence="2" id="KW-0732">Signal</keyword>